<dbReference type="Proteomes" id="UP000199598">
    <property type="component" value="Unassembled WGS sequence"/>
</dbReference>
<proteinExistence type="inferred from homology"/>
<evidence type="ECO:0000256" key="5">
    <source>
        <dbReference type="ARBA" id="ARBA00022729"/>
    </source>
</evidence>
<dbReference type="PANTHER" id="PTHR30532:SF29">
    <property type="entry name" value="FE(3+) DICITRATE-BINDING PERIPLASMIC PROTEIN"/>
    <property type="match status" value="1"/>
</dbReference>
<dbReference type="EMBL" id="FOSK01000011">
    <property type="protein sequence ID" value="SFK89281.1"/>
    <property type="molecule type" value="Genomic_DNA"/>
</dbReference>
<dbReference type="NCBIfam" id="NF008501">
    <property type="entry name" value="PRK11411.1"/>
    <property type="match status" value="1"/>
</dbReference>
<sequence>MKTNLFAAAFAGALSTLVAFGASARDVKHELGTTTVPDQPQRIVVLEYSFVDALAAVGVAPVGVADDKKRERIISAYTDKIGQDWVSVGTRKTPSLEVIASLGPDLIIADKTRHTAAYDTLSEIAPTVVFDSLGGDYPSAIAQLEAIGAAVGKADEMKSRVEAHKAKMTEISAQFEKAGDYKIQFGVTNAKGLWLHSPVSYNGSLLKGFGFASGMKPTNGAVYESNYVKTSLEQLSAVNPDILILGRYANPSFADGWKGEALYENISAVKNDRVFYVEAHVWSRLRGMVAAEMTANDLQGIMTQVQN</sequence>
<keyword evidence="5 6" id="KW-0732">Signal</keyword>
<keyword evidence="4" id="KW-0410">Iron transport</keyword>
<dbReference type="SUPFAM" id="SSF53807">
    <property type="entry name" value="Helical backbone' metal receptor"/>
    <property type="match status" value="1"/>
</dbReference>
<feature type="domain" description="Fe/B12 periplasmic-binding" evidence="7">
    <location>
        <begin position="42"/>
        <end position="306"/>
    </location>
</feature>
<comment type="similarity">
    <text evidence="2">Belongs to the bacterial solute-binding protein 8 family.</text>
</comment>
<comment type="subcellular location">
    <subcellularLocation>
        <location evidence="1">Cell envelope</location>
    </subcellularLocation>
</comment>
<keyword evidence="4" id="KW-0406">Ion transport</keyword>
<feature type="signal peptide" evidence="6">
    <location>
        <begin position="1"/>
        <end position="24"/>
    </location>
</feature>
<protein>
    <submittedName>
        <fullName evidence="8">Iron complex transport system substrate-binding protein</fullName>
    </submittedName>
</protein>
<evidence type="ECO:0000256" key="1">
    <source>
        <dbReference type="ARBA" id="ARBA00004196"/>
    </source>
</evidence>
<dbReference type="CDD" id="cd01146">
    <property type="entry name" value="FhuD"/>
    <property type="match status" value="1"/>
</dbReference>
<dbReference type="Pfam" id="PF01497">
    <property type="entry name" value="Peripla_BP_2"/>
    <property type="match status" value="1"/>
</dbReference>
<name>A0A1I4DBG1_9HYPH</name>
<dbReference type="RefSeq" id="WP_093521911.1">
    <property type="nucleotide sequence ID" value="NZ_FOSK01000011.1"/>
</dbReference>
<comment type="caution">
    <text evidence="8">The sequence shown here is derived from an EMBL/GenBank/DDBJ whole genome shotgun (WGS) entry which is preliminary data.</text>
</comment>
<evidence type="ECO:0000256" key="4">
    <source>
        <dbReference type="ARBA" id="ARBA00022496"/>
    </source>
</evidence>
<accession>A0A1I4DBG1</accession>
<evidence type="ECO:0000256" key="2">
    <source>
        <dbReference type="ARBA" id="ARBA00008814"/>
    </source>
</evidence>
<evidence type="ECO:0000313" key="8">
    <source>
        <dbReference type="EMBL" id="SFK89281.1"/>
    </source>
</evidence>
<gene>
    <name evidence="8" type="ORF">SAMN04488518_11113</name>
</gene>
<dbReference type="Gene3D" id="3.40.50.1980">
    <property type="entry name" value="Nitrogenase molybdenum iron protein domain"/>
    <property type="match status" value="2"/>
</dbReference>
<evidence type="ECO:0000256" key="6">
    <source>
        <dbReference type="SAM" id="SignalP"/>
    </source>
</evidence>
<keyword evidence="3" id="KW-0813">Transport</keyword>
<dbReference type="PROSITE" id="PS50983">
    <property type="entry name" value="FE_B12_PBP"/>
    <property type="match status" value="1"/>
</dbReference>
<dbReference type="InterPro" id="IPR002491">
    <property type="entry name" value="ABC_transptr_periplasmic_BD"/>
</dbReference>
<evidence type="ECO:0000313" key="9">
    <source>
        <dbReference type="Proteomes" id="UP000199598"/>
    </source>
</evidence>
<dbReference type="InterPro" id="IPR051313">
    <property type="entry name" value="Bact_iron-sidero_bind"/>
</dbReference>
<feature type="chain" id="PRO_5046844065" evidence="6">
    <location>
        <begin position="25"/>
        <end position="307"/>
    </location>
</feature>
<evidence type="ECO:0000256" key="3">
    <source>
        <dbReference type="ARBA" id="ARBA00022448"/>
    </source>
</evidence>
<organism evidence="8 9">
    <name type="scientific">Pseudovibrio ascidiaceicola</name>
    <dbReference type="NCBI Taxonomy" id="285279"/>
    <lineage>
        <taxon>Bacteria</taxon>
        <taxon>Pseudomonadati</taxon>
        <taxon>Pseudomonadota</taxon>
        <taxon>Alphaproteobacteria</taxon>
        <taxon>Hyphomicrobiales</taxon>
        <taxon>Stappiaceae</taxon>
        <taxon>Pseudovibrio</taxon>
    </lineage>
</organism>
<dbReference type="PANTHER" id="PTHR30532">
    <property type="entry name" value="IRON III DICITRATE-BINDING PERIPLASMIC PROTEIN"/>
    <property type="match status" value="1"/>
</dbReference>
<keyword evidence="4" id="KW-0408">Iron</keyword>
<keyword evidence="9" id="KW-1185">Reference proteome</keyword>
<reference evidence="8 9" key="1">
    <citation type="submission" date="2016-10" db="EMBL/GenBank/DDBJ databases">
        <authorList>
            <person name="Varghese N."/>
            <person name="Submissions S."/>
        </authorList>
    </citation>
    <scope>NUCLEOTIDE SEQUENCE [LARGE SCALE GENOMIC DNA]</scope>
    <source>
        <strain evidence="8 9">DSM 16392</strain>
    </source>
</reference>
<evidence type="ECO:0000259" key="7">
    <source>
        <dbReference type="PROSITE" id="PS50983"/>
    </source>
</evidence>